<dbReference type="PANTHER" id="PTHR13743:SF112">
    <property type="entry name" value="BEACH DOMAIN-CONTAINING PROTEIN"/>
    <property type="match status" value="1"/>
</dbReference>
<dbReference type="PROSITE" id="PS51783">
    <property type="entry name" value="PH_BEACH"/>
    <property type="match status" value="1"/>
</dbReference>
<dbReference type="EMBL" id="BAAFRS010000350">
    <property type="protein sequence ID" value="GAB1227690.1"/>
    <property type="molecule type" value="Genomic_DNA"/>
</dbReference>
<dbReference type="InterPro" id="IPR000409">
    <property type="entry name" value="BEACH_dom"/>
</dbReference>
<sequence length="1865" mass="219208">MSINLYSNYIIGIKTLCGIEYDPDIPIDSFVYLIEGDLLLKLQKNKEVSEEVFGTLSGLISNPINASLITKEIIKYIINQLKHCSSDHTAYYMIDIISKRIGFYLDMELVKEFMQLYSLLPLTQSSQLTQSLVHTLSKKNIPRIYYSFTGFGTSINCVLSINEWPKESSIYHTTFRPTKFVEGNTPLIFSFSTNSYEISLCINTQNHHLILKTDCLMSSGYEKKMIMNNRMSMTRIYDTQIPIMLNEWYSIYLLHKNDGSFQIQCNGHILSNLTVSYPNFLSSNIVLLQIGGDCDKPGFCFVGDITGFQWYYNYESIELAQKFLTNNIILRNDKNTFLAVQISPLKSMIIGDKPFYKIVTTVKNQSNKTNIVNVCSSKINSSFSPIYCGSLFRIDDIILRIGGIIPFCSLLHFGFSYEKFNTSNIPSILQLLSAIFKRNEILRSQCEEINFYNIILQFLLSNVNKGDIGCAVDYLSICVKLFTSSSVSITMKKNIVRYIFDIGYWIGKNKGVNYPYILRKLIPPTTFVTLDLFKYITYEQLIMYIIADEEKMDIMPIDQWLIIKYEFIQYCTDIIIRCNITKYVENIIFVLTTTKSSSIIILLLYSIVCIICTTNEPPELLKHCASIFITILNTNNPHIFCNTLKILYLLLGETTEILNIVKERFERIDMIKEVYDTVIQCCSETITYKLDNPMRLEQIKSIKNPTILINFINITFLRIIESTSEEELTTIILKDYSQCKRNHSIFSIISINEEWESTFYLLLDFLHKKKDEENMKRLMKIISNIILESVHQCQTSFLTNSIMKLLNLFKNWKDLYEILFEFFKIFLTTQPFICEYQNVLIIECGTFLSFITCGMFNYGRNKSTFHFDEQFSLISEFINQIDVADYLKQMNYSYSYFEELYPIYYYFNINLIISQLWGLAYKKCNDISLYLKLFEMLCVIFPCYPLKRNHTCYFNWFLYTTTLLFKQLELNQEDIKKLENYQLNCIYSIQQYNNQLYNNILIKRKQIIETTSYIDLSMKDSIAEFYDSLMEAYHSIQTTIRVEQIVFNDYNVAPLVRHKSIGITKILPKLNDRILFNTTKYKNDIIAFREKELIRFTSIEQKFINNSFHQNEDNVSFDLKGFNIPSKPIFNVKKYHSRNVLSIQERFIIDQDSFHDIQVPFDAEIITPCLLICIEQYYCGVFFIKDNSIHIKIKTHWYERPFSKIIRIVQRHFKDSDNAIEIFSLNKKPLFIMFFDQQDYQTIFTKLTSLQLEIKGKFSVIPNLSKLFLYCSYTKDWVEGKITTYEYLCQLNYYSGRSLIDISQYYIFPWITTTFDKPFNQIYNNTMYIRNFSHSRCYLQQGYFNKNGFKFGPLPATAIPLYLNQLEPYTTLYSLFESHFHCSKNIFSETLISNFNYSSIPYQKLQNITQINAFEFPYESIPQFYSCYWLFTPNEHDFTRISFPKVFANNSKQFILYHRMLLESPRVSEEIHKWFEMIFGKKMNEKIIPENCKKNFQSKFKQLIGQQPQLLFKTHPKRKKSFDYSELIKAMNNEQNNLSIDIFKELNQLETKFELLQMMDNYIIIKKYDEVFILNFGLKKIKKVNWNGIQNKEINILMFYDGDETIGTIYYCIGYSTITIIYKNQQKDITTLTGSITSITLKEVNKFCIFELEIGTYCGELECYKIIIDKEIHEIQILFYNKIIISSNPLTNIISLPLLGYSIIQSKDLFIYSILNEKIMSKIHCKQEPLFVCASSNGNIYYTQTLQSSIEIHCIDINGYETGIILLDDNIISLNCICCTFVDFILVSLKTKVLIYFNNYYIPLLIHTLDFNTLLENFTIKNVIVQPSSLTTSIKENWIFIVQGQEKDHQILRSFVLNDVKLISL</sequence>
<dbReference type="InterPro" id="IPR036372">
    <property type="entry name" value="BEACH_dom_sf"/>
</dbReference>
<dbReference type="PROSITE" id="PS50197">
    <property type="entry name" value="BEACH"/>
    <property type="match status" value="1"/>
</dbReference>
<reference evidence="3 4" key="1">
    <citation type="journal article" date="2019" name="PLoS Negl. Trop. Dis.">
        <title>Whole genome sequencing of Entamoeba nuttalli reveals mammalian host-related molecular signatures and a novel octapeptide-repeat surface protein.</title>
        <authorList>
            <person name="Tanaka M."/>
            <person name="Makiuchi T."/>
            <person name="Komiyama T."/>
            <person name="Shiina T."/>
            <person name="Osaki K."/>
            <person name="Tachibana H."/>
        </authorList>
    </citation>
    <scope>NUCLEOTIDE SEQUENCE [LARGE SCALE GENOMIC DNA]</scope>
    <source>
        <strain evidence="3 4">P19-061405</strain>
    </source>
</reference>
<dbReference type="SMART" id="SM01026">
    <property type="entry name" value="Beach"/>
    <property type="match status" value="1"/>
</dbReference>
<evidence type="ECO:0000259" key="2">
    <source>
        <dbReference type="PROSITE" id="PS51783"/>
    </source>
</evidence>
<feature type="domain" description="BEACH-type PH" evidence="2">
    <location>
        <begin position="1146"/>
        <end position="1248"/>
    </location>
</feature>
<dbReference type="SUPFAM" id="SSF50729">
    <property type="entry name" value="PH domain-like"/>
    <property type="match status" value="1"/>
</dbReference>
<dbReference type="Gene3D" id="1.10.1540.10">
    <property type="entry name" value="BEACH domain"/>
    <property type="match status" value="1"/>
</dbReference>
<keyword evidence="4" id="KW-1185">Reference proteome</keyword>
<evidence type="ECO:0000259" key="1">
    <source>
        <dbReference type="PROSITE" id="PS50197"/>
    </source>
</evidence>
<comment type="caution">
    <text evidence="3">The sequence shown here is derived from an EMBL/GenBank/DDBJ whole genome shotgun (WGS) entry which is preliminary data.</text>
</comment>
<gene>
    <name evidence="3" type="ORF">ENUP19_0350G0010</name>
</gene>
<accession>A0ABQ0DXW1</accession>
<name>A0ABQ0DXW1_9EUKA</name>
<dbReference type="InterPro" id="IPR050865">
    <property type="entry name" value="BEACH_Domain"/>
</dbReference>
<evidence type="ECO:0008006" key="5">
    <source>
        <dbReference type="Google" id="ProtNLM"/>
    </source>
</evidence>
<dbReference type="Pfam" id="PF02138">
    <property type="entry name" value="Beach"/>
    <property type="match status" value="1"/>
</dbReference>
<dbReference type="InterPro" id="IPR023362">
    <property type="entry name" value="PH-BEACH_dom"/>
</dbReference>
<organism evidence="3 4">
    <name type="scientific">Entamoeba nuttalli</name>
    <dbReference type="NCBI Taxonomy" id="412467"/>
    <lineage>
        <taxon>Eukaryota</taxon>
        <taxon>Amoebozoa</taxon>
        <taxon>Evosea</taxon>
        <taxon>Archamoebae</taxon>
        <taxon>Mastigamoebida</taxon>
        <taxon>Entamoebidae</taxon>
        <taxon>Entamoeba</taxon>
    </lineage>
</organism>
<protein>
    <recommendedName>
        <fullName evidence="5">Beige/BEACH domain containing protein</fullName>
    </recommendedName>
</protein>
<evidence type="ECO:0000313" key="4">
    <source>
        <dbReference type="Proteomes" id="UP001628156"/>
    </source>
</evidence>
<proteinExistence type="predicted"/>
<feature type="domain" description="BEACH" evidence="1">
    <location>
        <begin position="1262"/>
        <end position="1551"/>
    </location>
</feature>
<dbReference type="PANTHER" id="PTHR13743">
    <property type="entry name" value="BEIGE/BEACH-RELATED"/>
    <property type="match status" value="1"/>
</dbReference>
<dbReference type="SUPFAM" id="SSF81837">
    <property type="entry name" value="BEACH domain"/>
    <property type="match status" value="1"/>
</dbReference>
<dbReference type="Proteomes" id="UP001628156">
    <property type="component" value="Unassembled WGS sequence"/>
</dbReference>
<evidence type="ECO:0000313" key="3">
    <source>
        <dbReference type="EMBL" id="GAB1227690.1"/>
    </source>
</evidence>